<evidence type="ECO:0000313" key="3">
    <source>
        <dbReference type="EMBL" id="KAG2288616.1"/>
    </source>
</evidence>
<gene>
    <name evidence="2" type="ORF">Bca52824_048218</name>
    <name evidence="3" type="ORF">Bca52824_048220</name>
</gene>
<evidence type="ECO:0000313" key="4">
    <source>
        <dbReference type="Proteomes" id="UP000886595"/>
    </source>
</evidence>
<organism evidence="3 4">
    <name type="scientific">Brassica carinata</name>
    <name type="common">Ethiopian mustard</name>
    <name type="synonym">Abyssinian cabbage</name>
    <dbReference type="NCBI Taxonomy" id="52824"/>
    <lineage>
        <taxon>Eukaryota</taxon>
        <taxon>Viridiplantae</taxon>
        <taxon>Streptophyta</taxon>
        <taxon>Embryophyta</taxon>
        <taxon>Tracheophyta</taxon>
        <taxon>Spermatophyta</taxon>
        <taxon>Magnoliopsida</taxon>
        <taxon>eudicotyledons</taxon>
        <taxon>Gunneridae</taxon>
        <taxon>Pentapetalae</taxon>
        <taxon>rosids</taxon>
        <taxon>malvids</taxon>
        <taxon>Brassicales</taxon>
        <taxon>Brassicaceae</taxon>
        <taxon>Brassiceae</taxon>
        <taxon>Brassica</taxon>
    </lineage>
</organism>
<keyword evidence="4" id="KW-1185">Reference proteome</keyword>
<proteinExistence type="predicted"/>
<dbReference type="EMBL" id="JAAMPC010000010">
    <property type="protein sequence ID" value="KAG2288616.1"/>
    <property type="molecule type" value="Genomic_DNA"/>
</dbReference>
<dbReference type="AlphaFoldDB" id="A0A8X7USZ7"/>
<evidence type="ECO:0000313" key="2">
    <source>
        <dbReference type="EMBL" id="KAG2288614.1"/>
    </source>
</evidence>
<accession>A0A8X7USZ7</accession>
<sequence length="83" mass="8421">MKSKGVTAETKNPIKPIGKTGASSGLNLGVRGRASVSSGAKGKAIVSDNAGKVITFKDVTVRSVSLRIGSVSMDSESSMLLPT</sequence>
<evidence type="ECO:0000256" key="1">
    <source>
        <dbReference type="SAM" id="MobiDB-lite"/>
    </source>
</evidence>
<comment type="caution">
    <text evidence="3">The sequence shown here is derived from an EMBL/GenBank/DDBJ whole genome shotgun (WGS) entry which is preliminary data.</text>
</comment>
<reference evidence="3 4" key="1">
    <citation type="submission" date="2020-02" db="EMBL/GenBank/DDBJ databases">
        <authorList>
            <person name="Ma Q."/>
            <person name="Huang Y."/>
            <person name="Song X."/>
            <person name="Pei D."/>
        </authorList>
    </citation>
    <scope>NUCLEOTIDE SEQUENCE [LARGE SCALE GENOMIC DNA]</scope>
    <source>
        <strain evidence="3">Sxm20200214</strain>
        <tissue evidence="3">Leaf</tissue>
    </source>
</reference>
<dbReference type="EMBL" id="JAAMPC010000010">
    <property type="protein sequence ID" value="KAG2288614.1"/>
    <property type="molecule type" value="Genomic_DNA"/>
</dbReference>
<protein>
    <submittedName>
        <fullName evidence="3">Uncharacterized protein</fullName>
    </submittedName>
</protein>
<dbReference type="Proteomes" id="UP000886595">
    <property type="component" value="Unassembled WGS sequence"/>
</dbReference>
<name>A0A8X7USZ7_BRACI</name>
<feature type="region of interest" description="Disordered" evidence="1">
    <location>
        <begin position="1"/>
        <end position="22"/>
    </location>
</feature>